<dbReference type="Pfam" id="PF02302">
    <property type="entry name" value="PTS_IIB"/>
    <property type="match status" value="1"/>
</dbReference>
<proteinExistence type="predicted"/>
<dbReference type="GO" id="GO:0009401">
    <property type="term" value="P:phosphoenolpyruvate-dependent sugar phosphotransferase system"/>
    <property type="evidence" value="ECO:0007669"/>
    <property type="project" value="UniProtKB-KW"/>
</dbReference>
<dbReference type="eggNOG" id="COG1445">
    <property type="taxonomic scope" value="Bacteria"/>
</dbReference>
<evidence type="ECO:0000256" key="5">
    <source>
        <dbReference type="ARBA" id="ARBA00022683"/>
    </source>
</evidence>
<evidence type="ECO:0000256" key="4">
    <source>
        <dbReference type="ARBA" id="ARBA00022679"/>
    </source>
</evidence>
<accession>F2NAY0</accession>
<dbReference type="AlphaFoldDB" id="F2NAY0"/>
<keyword evidence="4" id="KW-0808">Transferase</keyword>
<dbReference type="NCBIfam" id="TIGR00829">
    <property type="entry name" value="FRU"/>
    <property type="match status" value="1"/>
</dbReference>
<dbReference type="PANTHER" id="PTHR30505">
    <property type="entry name" value="FRUCTOSE-LIKE PERMEASE"/>
    <property type="match status" value="1"/>
</dbReference>
<dbReference type="KEGG" id="cgo:Corgl_1559"/>
<dbReference type="Proteomes" id="UP000006851">
    <property type="component" value="Chromosome"/>
</dbReference>
<feature type="domain" description="PTS EIIB type-2" evidence="7">
    <location>
        <begin position="2"/>
        <end position="99"/>
    </location>
</feature>
<dbReference type="PANTHER" id="PTHR30505:SF0">
    <property type="entry name" value="FRUCTOSE-LIKE PTS SYSTEM EIIBC COMPONENT-RELATED"/>
    <property type="match status" value="1"/>
</dbReference>
<dbReference type="EMBL" id="CP002628">
    <property type="protein sequence ID" value="AEB07658.1"/>
    <property type="molecule type" value="Genomic_DNA"/>
</dbReference>
<evidence type="ECO:0000313" key="9">
    <source>
        <dbReference type="Proteomes" id="UP000006851"/>
    </source>
</evidence>
<evidence type="ECO:0000256" key="1">
    <source>
        <dbReference type="ARBA" id="ARBA00022448"/>
    </source>
</evidence>
<keyword evidence="9" id="KW-1185">Reference proteome</keyword>
<dbReference type="GO" id="GO:0090563">
    <property type="term" value="F:protein-phosphocysteine-sugar phosphotransferase activity"/>
    <property type="evidence" value="ECO:0007669"/>
    <property type="project" value="TreeGrafter"/>
</dbReference>
<dbReference type="FunFam" id="3.40.50.2300:FF:000014">
    <property type="entry name" value="PTS system fructose-like transporter subunit IIB"/>
    <property type="match status" value="1"/>
</dbReference>
<dbReference type="Gene3D" id="3.40.50.2300">
    <property type="match status" value="1"/>
</dbReference>
<keyword evidence="3" id="KW-0762">Sugar transport</keyword>
<sequence length="111" mass="11750">MMKLVGVCACTSGIAHTYMAKEKLVKAAASLGHQIKIETQGTIGVEDELTADEIAKADAVILAVDIKIDTSRFKGKRVMEVPTGLVLKAAKQIINKIADEVENAPEQGGSN</sequence>
<evidence type="ECO:0000256" key="3">
    <source>
        <dbReference type="ARBA" id="ARBA00022597"/>
    </source>
</evidence>
<name>F2NAY0_CORGP</name>
<dbReference type="RefSeq" id="WP_013709400.1">
    <property type="nucleotide sequence ID" value="NC_015389.1"/>
</dbReference>
<dbReference type="HOGENOM" id="CLU_013155_2_1_11"/>
<keyword evidence="1" id="KW-0813">Transport</keyword>
<gene>
    <name evidence="8" type="ordered locus">Corgl_1559</name>
</gene>
<evidence type="ECO:0000256" key="2">
    <source>
        <dbReference type="ARBA" id="ARBA00022553"/>
    </source>
</evidence>
<evidence type="ECO:0000259" key="7">
    <source>
        <dbReference type="PROSITE" id="PS51099"/>
    </source>
</evidence>
<dbReference type="SUPFAM" id="SSF52794">
    <property type="entry name" value="PTS system IIB component-like"/>
    <property type="match status" value="1"/>
</dbReference>
<dbReference type="PROSITE" id="PS51099">
    <property type="entry name" value="PTS_EIIB_TYPE_2"/>
    <property type="match status" value="1"/>
</dbReference>
<dbReference type="CDD" id="cd05569">
    <property type="entry name" value="PTS_IIB_fructose"/>
    <property type="match status" value="1"/>
</dbReference>
<dbReference type="GO" id="GO:0005886">
    <property type="term" value="C:plasma membrane"/>
    <property type="evidence" value="ECO:0007669"/>
    <property type="project" value="TreeGrafter"/>
</dbReference>
<dbReference type="GO" id="GO:0016301">
    <property type="term" value="F:kinase activity"/>
    <property type="evidence" value="ECO:0007669"/>
    <property type="project" value="UniProtKB-KW"/>
</dbReference>
<dbReference type="STRING" id="700015.Corgl_1559"/>
<protein>
    <submittedName>
        <fullName evidence="8">PTS system, fructose-specific, IIB subunnit</fullName>
    </submittedName>
</protein>
<keyword evidence="2" id="KW-0597">Phosphoprotein</keyword>
<dbReference type="InterPro" id="IPR003501">
    <property type="entry name" value="PTS_EIIB_2/3"/>
</dbReference>
<evidence type="ECO:0000256" key="6">
    <source>
        <dbReference type="ARBA" id="ARBA00022777"/>
    </source>
</evidence>
<keyword evidence="6" id="KW-0418">Kinase</keyword>
<dbReference type="GO" id="GO:0022877">
    <property type="term" value="F:protein-N(PI)-phosphohistidine-fructose phosphotransferase system transporter activity"/>
    <property type="evidence" value="ECO:0007669"/>
    <property type="project" value="InterPro"/>
</dbReference>
<keyword evidence="5" id="KW-0598">Phosphotransferase system</keyword>
<dbReference type="InterPro" id="IPR050864">
    <property type="entry name" value="Bacterial_PTS_Sugar_Transport"/>
</dbReference>
<evidence type="ECO:0000313" key="8">
    <source>
        <dbReference type="EMBL" id="AEB07658.1"/>
    </source>
</evidence>
<dbReference type="InterPro" id="IPR013011">
    <property type="entry name" value="PTS_EIIB_2"/>
</dbReference>
<organism evidence="8 9">
    <name type="scientific">Coriobacterium glomerans (strain ATCC 49209 / DSM 20642 / JCM 10262 / PW2)</name>
    <dbReference type="NCBI Taxonomy" id="700015"/>
    <lineage>
        <taxon>Bacteria</taxon>
        <taxon>Bacillati</taxon>
        <taxon>Actinomycetota</taxon>
        <taxon>Coriobacteriia</taxon>
        <taxon>Coriobacteriales</taxon>
        <taxon>Coriobacteriaceae</taxon>
        <taxon>Coriobacterium</taxon>
    </lineage>
</organism>
<dbReference type="InterPro" id="IPR003353">
    <property type="entry name" value="PTS_IIB_fruc"/>
</dbReference>
<dbReference type="InterPro" id="IPR036095">
    <property type="entry name" value="PTS_EIIB-like_sf"/>
</dbReference>
<reference evidence="9" key="1">
    <citation type="journal article" date="2013" name="Stand. Genomic Sci.">
        <title>Complete genome sequence of Coriobacterium glomerans type strain (PW2(T)) from the midgut of Pyrrhocoris apterus L. (red soldier bug).</title>
        <authorList>
            <person name="Stackebrandt E."/>
            <person name="Zeytun A."/>
            <person name="Lapidus A."/>
            <person name="Nolan M."/>
            <person name="Lucas S."/>
            <person name="Hammon N."/>
            <person name="Deshpande S."/>
            <person name="Cheng J.F."/>
            <person name="Tapia R."/>
            <person name="Goodwin L.A."/>
            <person name="Pitluck S."/>
            <person name="Liolios K."/>
            <person name="Pagani I."/>
            <person name="Ivanova N."/>
            <person name="Mavromatis K."/>
            <person name="Mikhailova N."/>
            <person name="Huntemann M."/>
            <person name="Pati A."/>
            <person name="Chen A."/>
            <person name="Palaniappan K."/>
            <person name="Chang Y.J."/>
            <person name="Land M."/>
            <person name="Hauser L."/>
            <person name="Rohde M."/>
            <person name="Pukall R."/>
            <person name="Goker M."/>
            <person name="Detter J.C."/>
            <person name="Woyke T."/>
            <person name="Bristow J."/>
            <person name="Eisen J.A."/>
            <person name="Markowitz V."/>
            <person name="Hugenholtz P."/>
            <person name="Kyrpides N.C."/>
            <person name="Klenk H.P."/>
        </authorList>
    </citation>
    <scope>NUCLEOTIDE SEQUENCE</scope>
    <source>
        <strain evidence="9">ATCC 49209 / DSM 20642 / JCM 10262 / PW2</strain>
    </source>
</reference>